<dbReference type="InterPro" id="IPR011676">
    <property type="entry name" value="DUF1618"/>
</dbReference>
<evidence type="ECO:0000313" key="3">
    <source>
        <dbReference type="Proteomes" id="UP001497457"/>
    </source>
</evidence>
<accession>A0ABC9AVN2</accession>
<reference evidence="3" key="1">
    <citation type="submission" date="2024-06" db="EMBL/GenBank/DDBJ databases">
        <authorList>
            <person name="Ryan C."/>
        </authorList>
    </citation>
    <scope>NUCLEOTIDE SEQUENCE [LARGE SCALE GENOMIC DNA]</scope>
</reference>
<evidence type="ECO:0000259" key="1">
    <source>
        <dbReference type="Pfam" id="PF07762"/>
    </source>
</evidence>
<dbReference type="Proteomes" id="UP001497457">
    <property type="component" value="Chromosome 22rd"/>
</dbReference>
<dbReference type="PANTHER" id="PTHR33074:SF124">
    <property type="entry name" value="DUF1618 DOMAIN-CONTAINING PROTEIN"/>
    <property type="match status" value="1"/>
</dbReference>
<dbReference type="Pfam" id="PF07762">
    <property type="entry name" value="DUF1618"/>
    <property type="match status" value="1"/>
</dbReference>
<name>A0ABC9AVN2_9POAL</name>
<gene>
    <name evidence="2" type="ORF">URODEC1_LOCUS57974</name>
</gene>
<keyword evidence="3" id="KW-1185">Reference proteome</keyword>
<dbReference type="AlphaFoldDB" id="A0ABC9AVN2"/>
<evidence type="ECO:0000313" key="2">
    <source>
        <dbReference type="EMBL" id="CAL4985481.1"/>
    </source>
</evidence>
<sequence length="514" mass="56877">MTKRPRSSPDERSNQPAAAYPPWLMLEQICEKEVQGCSSSIADGKTVASASTSCGVPISVSLCLASPPEGSRVCVQRPADVALNHAYVLAAHRDSVLVQLAGIHYCMTDHFVYNTGDAAADPSWPPSLSLLTHNGLRRSGEESRWSGCGYLNQRDTGLLRRGEVEFVVAELNMEGVGHDPQAPKAAAELLLLRSAAAGEWIAKRPPMSHYDRKDGELPASWVNQTVIPFGDRLCWVDLNHGLMFADVFNENPGLRYVPLPVDPCITKPSERNVCVTDGGSTIKLVDICPRYFCQGAGRAYCQRSHHAYTVRTWTLRMHDMAWVMDCSIESTELWCLDGYKGIPRVKLDCPAVSIDDPHVICFVVCEGLHSQSGDWTLWRIMVDMRSKTLRSAFHYPEGRKWYTSHQQIIPSKASGYFNSKPSSGSKMRPSQAQTVLGDIGSERHAEIMLRTSNIITHHGRPECKWSSNTPMKAASLEKILAALKEIPGLDRDDMLKAYRSLQSSFGSPNGFEEG</sequence>
<dbReference type="EMBL" id="OZ075132">
    <property type="protein sequence ID" value="CAL4985481.1"/>
    <property type="molecule type" value="Genomic_DNA"/>
</dbReference>
<feature type="domain" description="DUF1618" evidence="1">
    <location>
        <begin position="235"/>
        <end position="361"/>
    </location>
</feature>
<proteinExistence type="predicted"/>
<protein>
    <recommendedName>
        <fullName evidence="1">DUF1618 domain-containing protein</fullName>
    </recommendedName>
</protein>
<reference evidence="2 3" key="2">
    <citation type="submission" date="2024-10" db="EMBL/GenBank/DDBJ databases">
        <authorList>
            <person name="Ryan C."/>
        </authorList>
    </citation>
    <scope>NUCLEOTIDE SEQUENCE [LARGE SCALE GENOMIC DNA]</scope>
</reference>
<organism evidence="2 3">
    <name type="scientific">Urochloa decumbens</name>
    <dbReference type="NCBI Taxonomy" id="240449"/>
    <lineage>
        <taxon>Eukaryota</taxon>
        <taxon>Viridiplantae</taxon>
        <taxon>Streptophyta</taxon>
        <taxon>Embryophyta</taxon>
        <taxon>Tracheophyta</taxon>
        <taxon>Spermatophyta</taxon>
        <taxon>Magnoliopsida</taxon>
        <taxon>Liliopsida</taxon>
        <taxon>Poales</taxon>
        <taxon>Poaceae</taxon>
        <taxon>PACMAD clade</taxon>
        <taxon>Panicoideae</taxon>
        <taxon>Panicodae</taxon>
        <taxon>Paniceae</taxon>
        <taxon>Melinidinae</taxon>
        <taxon>Urochloa</taxon>
    </lineage>
</organism>
<dbReference type="PANTHER" id="PTHR33074">
    <property type="entry name" value="EXPRESSED PROTEIN-RELATED"/>
    <property type="match status" value="1"/>
</dbReference>